<proteinExistence type="predicted"/>
<evidence type="ECO:0000256" key="1">
    <source>
        <dbReference type="SAM" id="MobiDB-lite"/>
    </source>
</evidence>
<dbReference type="Proteomes" id="UP001066276">
    <property type="component" value="Chromosome 6"/>
</dbReference>
<comment type="caution">
    <text evidence="2">The sequence shown here is derived from an EMBL/GenBank/DDBJ whole genome shotgun (WGS) entry which is preliminary data.</text>
</comment>
<sequence>MAERSGRQRVQDQCKSAKIEAQRRREWQSEAEDRVQDQWKSARIKAQRHREWQSKAEDRGWRDRTENSGTAQKVKAQTLGRHLPATLDTREEEGGFELAIGHVGGDGERRCSKVELSAQGSELRPKGPKAYKKRVKK</sequence>
<feature type="region of interest" description="Disordered" evidence="1">
    <location>
        <begin position="1"/>
        <end position="137"/>
    </location>
</feature>
<feature type="compositionally biased region" description="Basic residues" evidence="1">
    <location>
        <begin position="126"/>
        <end position="137"/>
    </location>
</feature>
<protein>
    <submittedName>
        <fullName evidence="2">Uncharacterized protein</fullName>
    </submittedName>
</protein>
<evidence type="ECO:0000313" key="3">
    <source>
        <dbReference type="Proteomes" id="UP001066276"/>
    </source>
</evidence>
<evidence type="ECO:0000313" key="2">
    <source>
        <dbReference type="EMBL" id="KAJ1145089.1"/>
    </source>
</evidence>
<gene>
    <name evidence="2" type="ORF">NDU88_011381</name>
</gene>
<dbReference type="AlphaFoldDB" id="A0AAV7QZ05"/>
<reference evidence="2" key="1">
    <citation type="journal article" date="2022" name="bioRxiv">
        <title>Sequencing and chromosome-scale assembly of the giantPleurodeles waltlgenome.</title>
        <authorList>
            <person name="Brown T."/>
            <person name="Elewa A."/>
            <person name="Iarovenko S."/>
            <person name="Subramanian E."/>
            <person name="Araus A.J."/>
            <person name="Petzold A."/>
            <person name="Susuki M."/>
            <person name="Suzuki K.-i.T."/>
            <person name="Hayashi T."/>
            <person name="Toyoda A."/>
            <person name="Oliveira C."/>
            <person name="Osipova E."/>
            <person name="Leigh N.D."/>
            <person name="Simon A."/>
            <person name="Yun M.H."/>
        </authorList>
    </citation>
    <scope>NUCLEOTIDE SEQUENCE</scope>
    <source>
        <strain evidence="2">20211129_DDA</strain>
        <tissue evidence="2">Liver</tissue>
    </source>
</reference>
<keyword evidence="3" id="KW-1185">Reference proteome</keyword>
<organism evidence="2 3">
    <name type="scientific">Pleurodeles waltl</name>
    <name type="common">Iberian ribbed newt</name>
    <dbReference type="NCBI Taxonomy" id="8319"/>
    <lineage>
        <taxon>Eukaryota</taxon>
        <taxon>Metazoa</taxon>
        <taxon>Chordata</taxon>
        <taxon>Craniata</taxon>
        <taxon>Vertebrata</taxon>
        <taxon>Euteleostomi</taxon>
        <taxon>Amphibia</taxon>
        <taxon>Batrachia</taxon>
        <taxon>Caudata</taxon>
        <taxon>Salamandroidea</taxon>
        <taxon>Salamandridae</taxon>
        <taxon>Pleurodelinae</taxon>
        <taxon>Pleurodeles</taxon>
    </lineage>
</organism>
<dbReference type="EMBL" id="JANPWB010000010">
    <property type="protein sequence ID" value="KAJ1145089.1"/>
    <property type="molecule type" value="Genomic_DNA"/>
</dbReference>
<name>A0AAV7QZ05_PLEWA</name>
<feature type="compositionally biased region" description="Basic and acidic residues" evidence="1">
    <location>
        <begin position="1"/>
        <end position="37"/>
    </location>
</feature>
<feature type="compositionally biased region" description="Basic and acidic residues" evidence="1">
    <location>
        <begin position="49"/>
        <end position="66"/>
    </location>
</feature>
<accession>A0AAV7QZ05</accession>